<dbReference type="PaxDb" id="73239-Q7RRI3"/>
<evidence type="ECO:0000313" key="1">
    <source>
        <dbReference type="EMBL" id="EAA18092.1"/>
    </source>
</evidence>
<sequence>MFVGPGSEFGKNKNYLHIFDYFIPLTNQKLDIHLHYILQKRYLSSS</sequence>
<dbReference type="InParanoid" id="Q7RRI3"/>
<gene>
    <name evidence="1" type="ORF">PY00736</name>
</gene>
<accession>Q7RRI3</accession>
<proteinExistence type="predicted"/>
<reference evidence="1 2" key="1">
    <citation type="journal article" date="2002" name="Nature">
        <title>Genome sequence and comparative analysis of the model rodent malaria parasite Plasmodium yoelii yoelii.</title>
        <authorList>
            <person name="Carlton J.M."/>
            <person name="Angiuoli S.V."/>
            <person name="Suh B.B."/>
            <person name="Kooij T.W."/>
            <person name="Pertea M."/>
            <person name="Silva J.C."/>
            <person name="Ermolaeva M.D."/>
            <person name="Allen J.E."/>
            <person name="Selengut J.D."/>
            <person name="Koo H.L."/>
            <person name="Peterson J.D."/>
            <person name="Pop M."/>
            <person name="Kosack D.S."/>
            <person name="Shumway M.F."/>
            <person name="Bidwell S.L."/>
            <person name="Shallom S.J."/>
            <person name="van Aken S.E."/>
            <person name="Riedmuller S.B."/>
            <person name="Feldblyum T.V."/>
            <person name="Cho J.K."/>
            <person name="Quackenbush J."/>
            <person name="Sedegah M."/>
            <person name="Shoaibi A."/>
            <person name="Cummings L.M."/>
            <person name="Florens L."/>
            <person name="Yates J.R."/>
            <person name="Raine J.D."/>
            <person name="Sinden R.E."/>
            <person name="Harris M.A."/>
            <person name="Cunningham D.A."/>
            <person name="Preiser P.R."/>
            <person name="Bergman L.W."/>
            <person name="Vaidya A.B."/>
            <person name="van Lin L.H."/>
            <person name="Janse C.J."/>
            <person name="Waters A.P."/>
            <person name="Smith H.O."/>
            <person name="White O.R."/>
            <person name="Salzberg S.L."/>
            <person name="Venter J.C."/>
            <person name="Fraser C.M."/>
            <person name="Hoffman S.L."/>
            <person name="Gardner M.J."/>
            <person name="Carucci D.J."/>
        </authorList>
    </citation>
    <scope>NUCLEOTIDE SEQUENCE [LARGE SCALE GENOMIC DNA]</scope>
    <source>
        <strain evidence="1 2">17XNL</strain>
    </source>
</reference>
<name>Q7RRI3_PLAYO</name>
<organism evidence="1 2">
    <name type="scientific">Plasmodium yoelii yoelii</name>
    <dbReference type="NCBI Taxonomy" id="73239"/>
    <lineage>
        <taxon>Eukaryota</taxon>
        <taxon>Sar</taxon>
        <taxon>Alveolata</taxon>
        <taxon>Apicomplexa</taxon>
        <taxon>Aconoidasida</taxon>
        <taxon>Haemosporida</taxon>
        <taxon>Plasmodiidae</taxon>
        <taxon>Plasmodium</taxon>
        <taxon>Plasmodium (Vinckeia)</taxon>
    </lineage>
</organism>
<keyword evidence="2" id="KW-1185">Reference proteome</keyword>
<dbReference type="AlphaFoldDB" id="Q7RRI3"/>
<evidence type="ECO:0000313" key="2">
    <source>
        <dbReference type="Proteomes" id="UP000008553"/>
    </source>
</evidence>
<dbReference type="Proteomes" id="UP000008553">
    <property type="component" value="Unassembled WGS sequence"/>
</dbReference>
<comment type="caution">
    <text evidence="1">The sequence shown here is derived from an EMBL/GenBank/DDBJ whole genome shotgun (WGS) entry which is preliminary data.</text>
</comment>
<protein>
    <submittedName>
        <fullName evidence="1">Uncharacterized protein</fullName>
    </submittedName>
</protein>
<dbReference type="EMBL" id="AABL01000196">
    <property type="protein sequence ID" value="EAA18092.1"/>
    <property type="molecule type" value="Genomic_DNA"/>
</dbReference>